<dbReference type="Proteomes" id="UP000004416">
    <property type="component" value="Unassembled WGS sequence"/>
</dbReference>
<reference evidence="3 4" key="1">
    <citation type="submission" date="2011-08" db="EMBL/GenBank/DDBJ databases">
        <authorList>
            <person name="Weinstock G."/>
            <person name="Sodergren E."/>
            <person name="Clifton S."/>
            <person name="Fulton L."/>
            <person name="Fulton B."/>
            <person name="Courtney L."/>
            <person name="Fronick C."/>
            <person name="Harrison M."/>
            <person name="Strong C."/>
            <person name="Farmer C."/>
            <person name="Delahaunty K."/>
            <person name="Markovic C."/>
            <person name="Hall O."/>
            <person name="Minx P."/>
            <person name="Tomlinson C."/>
            <person name="Mitreva M."/>
            <person name="Hou S."/>
            <person name="Chen J."/>
            <person name="Wollam A."/>
            <person name="Pepin K.H."/>
            <person name="Johnson M."/>
            <person name="Bhonagiri V."/>
            <person name="Zhang X."/>
            <person name="Suruliraj S."/>
            <person name="Warren W."/>
            <person name="Chinwalla A."/>
            <person name="Mardis E.R."/>
            <person name="Wilson R.K."/>
        </authorList>
    </citation>
    <scope>NUCLEOTIDE SEQUENCE [LARGE SCALE GENOMIC DNA]</scope>
    <source>
        <strain evidence="3 4">DP7</strain>
    </source>
</reference>
<dbReference type="PATRIC" id="fig|537010.4.peg.403"/>
<dbReference type="EMBL" id="AFZX01000011">
    <property type="protein sequence ID" value="EHL08791.1"/>
    <property type="molecule type" value="Genomic_DNA"/>
</dbReference>
<keyword evidence="1" id="KW-0175">Coiled coil</keyword>
<feature type="region of interest" description="Disordered" evidence="2">
    <location>
        <begin position="1"/>
        <end position="21"/>
    </location>
</feature>
<gene>
    <name evidence="3" type="ORF">HMPREF0322_00433</name>
</gene>
<evidence type="ECO:0000313" key="4">
    <source>
        <dbReference type="Proteomes" id="UP000004416"/>
    </source>
</evidence>
<protein>
    <submittedName>
        <fullName evidence="3">Uncharacterized protein</fullName>
    </submittedName>
</protein>
<evidence type="ECO:0000256" key="1">
    <source>
        <dbReference type="SAM" id="Coils"/>
    </source>
</evidence>
<feature type="coiled-coil region" evidence="1">
    <location>
        <begin position="21"/>
        <end position="51"/>
    </location>
</feature>
<comment type="caution">
    <text evidence="3">The sequence shown here is derived from an EMBL/GenBank/DDBJ whole genome shotgun (WGS) entry which is preliminary data.</text>
</comment>
<evidence type="ECO:0000256" key="2">
    <source>
        <dbReference type="SAM" id="MobiDB-lite"/>
    </source>
</evidence>
<feature type="compositionally biased region" description="Basic and acidic residues" evidence="2">
    <location>
        <begin position="10"/>
        <end position="20"/>
    </location>
</feature>
<dbReference type="HOGENOM" id="CLU_1966997_0_0_9"/>
<organism evidence="3 4">
    <name type="scientific">Desulfitobacterium hafniense DP7</name>
    <dbReference type="NCBI Taxonomy" id="537010"/>
    <lineage>
        <taxon>Bacteria</taxon>
        <taxon>Bacillati</taxon>
        <taxon>Bacillota</taxon>
        <taxon>Clostridia</taxon>
        <taxon>Eubacteriales</taxon>
        <taxon>Desulfitobacteriaceae</taxon>
        <taxon>Desulfitobacterium</taxon>
    </lineage>
</organism>
<sequence length="127" mass="14745">MSFRLTAEPNLKRKKEEPKMMKQGLDQITAMEETLTKLEKAELLLTHWTQEYGFSKKPDPKAAVDWGQSKGGAQTKEQSDSVKWYWEYNLIFNLVDIAFDYVRGSQKMLEDAIAEWKEEHGEQSIGN</sequence>
<name>G9XHK8_DESHA</name>
<dbReference type="AlphaFoldDB" id="G9XHK8"/>
<evidence type="ECO:0000313" key="3">
    <source>
        <dbReference type="EMBL" id="EHL08791.1"/>
    </source>
</evidence>
<proteinExistence type="predicted"/>
<feature type="region of interest" description="Disordered" evidence="2">
    <location>
        <begin position="56"/>
        <end position="80"/>
    </location>
</feature>
<accession>G9XHK8</accession>